<evidence type="ECO:0000256" key="7">
    <source>
        <dbReference type="SAM" id="Phobius"/>
    </source>
</evidence>
<dbReference type="InterPro" id="IPR050814">
    <property type="entry name" value="Myo-inositol_Transporter"/>
</dbReference>
<evidence type="ECO:0000256" key="1">
    <source>
        <dbReference type="ARBA" id="ARBA00004141"/>
    </source>
</evidence>
<feature type="transmembrane region" description="Helical" evidence="7">
    <location>
        <begin position="395"/>
        <end position="414"/>
    </location>
</feature>
<evidence type="ECO:0000256" key="4">
    <source>
        <dbReference type="ARBA" id="ARBA00022692"/>
    </source>
</evidence>
<reference evidence="9" key="2">
    <citation type="journal article" date="2023" name="IMA Fungus">
        <title>Comparative genomic study of the Penicillium genus elucidates a diverse pangenome and 15 lateral gene transfer events.</title>
        <authorList>
            <person name="Petersen C."/>
            <person name="Sorensen T."/>
            <person name="Nielsen M.R."/>
            <person name="Sondergaard T.E."/>
            <person name="Sorensen J.L."/>
            <person name="Fitzpatrick D.A."/>
            <person name="Frisvad J.C."/>
            <person name="Nielsen K.L."/>
        </authorList>
    </citation>
    <scope>NUCLEOTIDE SEQUENCE</scope>
    <source>
        <strain evidence="9">IBT 35675</strain>
    </source>
</reference>
<dbReference type="InterPro" id="IPR005829">
    <property type="entry name" value="Sugar_transporter_CS"/>
</dbReference>
<evidence type="ECO:0000313" key="10">
    <source>
        <dbReference type="Proteomes" id="UP001148299"/>
    </source>
</evidence>
<evidence type="ECO:0000256" key="5">
    <source>
        <dbReference type="ARBA" id="ARBA00022989"/>
    </source>
</evidence>
<evidence type="ECO:0000256" key="2">
    <source>
        <dbReference type="ARBA" id="ARBA00010992"/>
    </source>
</evidence>
<dbReference type="InterPro" id="IPR036259">
    <property type="entry name" value="MFS_trans_sf"/>
</dbReference>
<dbReference type="AlphaFoldDB" id="A0A9W9RWH2"/>
<dbReference type="PANTHER" id="PTHR48020:SF4">
    <property type="entry name" value="SYMPORT, PUTATIVE (AFU_ORTHOLOGUE AFUA_3G11790)-RELATED"/>
    <property type="match status" value="1"/>
</dbReference>
<feature type="transmembrane region" description="Helical" evidence="7">
    <location>
        <begin position="363"/>
        <end position="383"/>
    </location>
</feature>
<dbReference type="GO" id="GO:0015791">
    <property type="term" value="P:polyol transmembrane transport"/>
    <property type="evidence" value="ECO:0007669"/>
    <property type="project" value="UniProtKB-ARBA"/>
</dbReference>
<dbReference type="FunFam" id="1.20.1250.20:FF:000474">
    <property type="entry name" value="Sugar transporter, putative"/>
    <property type="match status" value="1"/>
</dbReference>
<dbReference type="PROSITE" id="PS00217">
    <property type="entry name" value="SUGAR_TRANSPORT_2"/>
    <property type="match status" value="1"/>
</dbReference>
<evidence type="ECO:0000313" key="9">
    <source>
        <dbReference type="EMBL" id="KAJ5367461.1"/>
    </source>
</evidence>
<reference evidence="9" key="1">
    <citation type="submission" date="2022-12" db="EMBL/GenBank/DDBJ databases">
        <authorList>
            <person name="Petersen C."/>
        </authorList>
    </citation>
    <scope>NUCLEOTIDE SEQUENCE</scope>
    <source>
        <strain evidence="9">IBT 35675</strain>
    </source>
</reference>
<gene>
    <name evidence="9" type="ORF">N7541_001402</name>
</gene>
<feature type="transmembrane region" description="Helical" evidence="7">
    <location>
        <begin position="144"/>
        <end position="167"/>
    </location>
</feature>
<protein>
    <recommendedName>
        <fullName evidence="8">Major facilitator superfamily (MFS) profile domain-containing protein</fullName>
    </recommendedName>
</protein>
<dbReference type="InterPro" id="IPR005828">
    <property type="entry name" value="MFS_sugar_transport-like"/>
</dbReference>
<feature type="transmembrane region" description="Helical" evidence="7">
    <location>
        <begin position="490"/>
        <end position="510"/>
    </location>
</feature>
<dbReference type="GO" id="GO:0015798">
    <property type="term" value="P:myo-inositol transport"/>
    <property type="evidence" value="ECO:0007669"/>
    <property type="project" value="UniProtKB-ARBA"/>
</dbReference>
<dbReference type="PANTHER" id="PTHR48020">
    <property type="entry name" value="PROTON MYO-INOSITOL COTRANSPORTER"/>
    <property type="match status" value="1"/>
</dbReference>
<dbReference type="Gene3D" id="1.20.1250.20">
    <property type="entry name" value="MFS general substrate transporter like domains"/>
    <property type="match status" value="1"/>
</dbReference>
<sequence>MAKRSLDKPTEVFVEDAELQAPHLGDYSQNVNARIYNPLSGISKSDLDDRVLRFCQEYGFEDHVDTFQKGALVAQRPKEFEELSELTEDDKYHLRREHTHKWHLPKALYFSIGLCSLGSAIQGWDNTGANGANLSFPKEFGIEHNTWLVGVINAGPTLFGLLSAWAADPLNNMLGRRGVIFLTGLFCVFPVLAQAFTHNWWSLLICRLFMGLGMGVKISTIPVFSAEISPASIRGGLVTSFQLWVAFGIFIGFCSNLIFYRVGDLAWRFQLGAAFAPAVPVLFLVWFCPESPRWLMKKRRYQDAFRSFCRLRNTELIAARELYYAHCQVMTERDAFAGTSLASRVWELFTVPRLRRAMISSSLIVIAQQFSGINAMAFYSSTIFAEAGYSPRDCLLASLGFGLTMFIFAIPAVYTMDTFGRRNLLLFTFPNMAWCLLAAGCCFLLPVDSNARVPLIAFFIYLFGAFYGPGIGPIPSIYFSEAFPLSHRELGAAFTICVNNIVGSVLSLSFPSILATMTATGAFGFYAALNMLAFVLIFFIIPETMQRTLEELDYTFGVPIHKHAQYQVGTWLPWFVKRYFLFQRSAKLEPLYKLEATIRLRVEYNNFYKKTSQSLNANYFRFTMAVEFTHIPLNVEGINLNLSTIHNFNSSPPVLFLHAFGSSKEDLADLTIQPSLKHHSFLAYDAPGCGHSASDDLSVIDIPFLVATAEAVLAHFKIEKFHLMGHSMGGLTAVILASRHPDRVLSFVDIKGNLAPEDCFLSRQTFMFPADDEEAFMDAFIERTRASGSFANAMYASTLRARVRAGAVRPIFTSMVQYTDHGDLMDKFLALPCPRMFMFGEEMRGLSYLPLLEKEGVELADIVDCGHFPMYSNPVEMYRRITIFLNRCG</sequence>
<comment type="subcellular location">
    <subcellularLocation>
        <location evidence="1">Membrane</location>
        <topology evidence="1">Multi-pass membrane protein</topology>
    </subcellularLocation>
</comment>
<comment type="caution">
    <text evidence="9">The sequence shown here is derived from an EMBL/GenBank/DDBJ whole genome shotgun (WGS) entry which is preliminary data.</text>
</comment>
<feature type="transmembrane region" description="Helical" evidence="7">
    <location>
        <begin position="236"/>
        <end position="259"/>
    </location>
</feature>
<dbReference type="GO" id="GO:0022857">
    <property type="term" value="F:transmembrane transporter activity"/>
    <property type="evidence" value="ECO:0007669"/>
    <property type="project" value="InterPro"/>
</dbReference>
<keyword evidence="4 7" id="KW-0812">Transmembrane</keyword>
<proteinExistence type="inferred from homology"/>
<evidence type="ECO:0000256" key="3">
    <source>
        <dbReference type="ARBA" id="ARBA00022448"/>
    </source>
</evidence>
<evidence type="ECO:0000259" key="8">
    <source>
        <dbReference type="PROSITE" id="PS50850"/>
    </source>
</evidence>
<dbReference type="SUPFAM" id="SSF103473">
    <property type="entry name" value="MFS general substrate transporter"/>
    <property type="match status" value="1"/>
</dbReference>
<accession>A0A9W9RWH2</accession>
<comment type="similarity">
    <text evidence="2">Belongs to the major facilitator superfamily. Sugar transporter (TC 2.A.1.1) family.</text>
</comment>
<feature type="transmembrane region" description="Helical" evidence="7">
    <location>
        <begin position="265"/>
        <end position="288"/>
    </location>
</feature>
<feature type="transmembrane region" description="Helical" evidence="7">
    <location>
        <begin position="522"/>
        <end position="541"/>
    </location>
</feature>
<keyword evidence="3" id="KW-0813">Transport</keyword>
<dbReference type="EMBL" id="JAPZBR010000001">
    <property type="protein sequence ID" value="KAJ5367461.1"/>
    <property type="molecule type" value="Genomic_DNA"/>
</dbReference>
<keyword evidence="10" id="KW-1185">Reference proteome</keyword>
<feature type="transmembrane region" description="Helical" evidence="7">
    <location>
        <begin position="107"/>
        <end position="124"/>
    </location>
</feature>
<evidence type="ECO:0000256" key="6">
    <source>
        <dbReference type="ARBA" id="ARBA00023136"/>
    </source>
</evidence>
<dbReference type="GO" id="GO:0072330">
    <property type="term" value="P:monocarboxylic acid biosynthetic process"/>
    <property type="evidence" value="ECO:0007669"/>
    <property type="project" value="UniProtKB-ARBA"/>
</dbReference>
<organism evidence="9 10">
    <name type="scientific">Penicillium brevicompactum</name>
    <dbReference type="NCBI Taxonomy" id="5074"/>
    <lineage>
        <taxon>Eukaryota</taxon>
        <taxon>Fungi</taxon>
        <taxon>Dikarya</taxon>
        <taxon>Ascomycota</taxon>
        <taxon>Pezizomycotina</taxon>
        <taxon>Eurotiomycetes</taxon>
        <taxon>Eurotiomycetidae</taxon>
        <taxon>Eurotiales</taxon>
        <taxon>Aspergillaceae</taxon>
        <taxon>Penicillium</taxon>
    </lineage>
</organism>
<dbReference type="Pfam" id="PF00083">
    <property type="entry name" value="Sugar_tr"/>
    <property type="match status" value="1"/>
</dbReference>
<dbReference type="Proteomes" id="UP001148299">
    <property type="component" value="Unassembled WGS sequence"/>
</dbReference>
<dbReference type="InterPro" id="IPR003663">
    <property type="entry name" value="Sugar/inositol_transpt"/>
</dbReference>
<dbReference type="NCBIfam" id="TIGR00879">
    <property type="entry name" value="SP"/>
    <property type="match status" value="1"/>
</dbReference>
<feature type="domain" description="Major facilitator superfamily (MFS) profile" evidence="8">
    <location>
        <begin position="111"/>
        <end position="545"/>
    </location>
</feature>
<feature type="transmembrane region" description="Helical" evidence="7">
    <location>
        <begin position="426"/>
        <end position="447"/>
    </location>
</feature>
<name>A0A9W9RWH2_PENBR</name>
<dbReference type="InterPro" id="IPR020846">
    <property type="entry name" value="MFS_dom"/>
</dbReference>
<dbReference type="InterPro" id="IPR029058">
    <property type="entry name" value="AB_hydrolase_fold"/>
</dbReference>
<dbReference type="Pfam" id="PF00561">
    <property type="entry name" value="Abhydrolase_1"/>
    <property type="match status" value="1"/>
</dbReference>
<dbReference type="PROSITE" id="PS50850">
    <property type="entry name" value="MFS"/>
    <property type="match status" value="1"/>
</dbReference>
<dbReference type="InterPro" id="IPR000073">
    <property type="entry name" value="AB_hydrolase_1"/>
</dbReference>
<dbReference type="SUPFAM" id="SSF53474">
    <property type="entry name" value="alpha/beta-Hydrolases"/>
    <property type="match status" value="1"/>
</dbReference>
<feature type="transmembrane region" description="Helical" evidence="7">
    <location>
        <begin position="453"/>
        <end position="478"/>
    </location>
</feature>
<keyword evidence="5 7" id="KW-1133">Transmembrane helix</keyword>
<keyword evidence="6 7" id="KW-0472">Membrane</keyword>
<dbReference type="Gene3D" id="3.40.50.1820">
    <property type="entry name" value="alpha/beta hydrolase"/>
    <property type="match status" value="1"/>
</dbReference>
<dbReference type="GO" id="GO:0016020">
    <property type="term" value="C:membrane"/>
    <property type="evidence" value="ECO:0007669"/>
    <property type="project" value="UniProtKB-SubCell"/>
</dbReference>
<dbReference type="GO" id="GO:0017000">
    <property type="term" value="P:antibiotic biosynthetic process"/>
    <property type="evidence" value="ECO:0007669"/>
    <property type="project" value="UniProtKB-ARBA"/>
</dbReference>
<feature type="transmembrane region" description="Helical" evidence="7">
    <location>
        <begin position="179"/>
        <end position="196"/>
    </location>
</feature>
<dbReference type="PRINTS" id="PR00171">
    <property type="entry name" value="SUGRTRNSPORT"/>
</dbReference>